<evidence type="ECO:0000313" key="3">
    <source>
        <dbReference type="Proteomes" id="UP000823613"/>
    </source>
</evidence>
<evidence type="ECO:0000313" key="2">
    <source>
        <dbReference type="EMBL" id="MBO8428103.1"/>
    </source>
</evidence>
<feature type="transmembrane region" description="Helical" evidence="1">
    <location>
        <begin position="111"/>
        <end position="136"/>
    </location>
</feature>
<sequence>MKNEERIIYLQMIEEVIKRMADNSLKMKEWFITISCGVIAAFLASSKPEMLFIISGASIVFRVMDSFYLANERRFRSLYDENCNLNITMDNYSMDVKAYNKNKRNRVLTCLFSWSTVLLYGLFLIASVIAAVILLINNFNVM</sequence>
<comment type="caution">
    <text evidence="2">The sequence shown here is derived from an EMBL/GenBank/DDBJ whole genome shotgun (WGS) entry which is preliminary data.</text>
</comment>
<accession>A0A9D9DIC1</accession>
<reference evidence="2" key="2">
    <citation type="journal article" date="2021" name="PeerJ">
        <title>Extensive microbial diversity within the chicken gut microbiome revealed by metagenomics and culture.</title>
        <authorList>
            <person name="Gilroy R."/>
            <person name="Ravi A."/>
            <person name="Getino M."/>
            <person name="Pursley I."/>
            <person name="Horton D.L."/>
            <person name="Alikhan N.F."/>
            <person name="Baker D."/>
            <person name="Gharbi K."/>
            <person name="Hall N."/>
            <person name="Watson M."/>
            <person name="Adriaenssens E.M."/>
            <person name="Foster-Nyarko E."/>
            <person name="Jarju S."/>
            <person name="Secka A."/>
            <person name="Antonio M."/>
            <person name="Oren A."/>
            <person name="Chaudhuri R.R."/>
            <person name="La Ragione R."/>
            <person name="Hildebrand F."/>
            <person name="Pallen M.J."/>
        </authorList>
    </citation>
    <scope>NUCLEOTIDE SEQUENCE</scope>
    <source>
        <strain evidence="2">11159</strain>
    </source>
</reference>
<keyword evidence="1" id="KW-1133">Transmembrane helix</keyword>
<evidence type="ECO:0000256" key="1">
    <source>
        <dbReference type="SAM" id="Phobius"/>
    </source>
</evidence>
<gene>
    <name evidence="2" type="ORF">IAC58_06145</name>
</gene>
<keyword evidence="1" id="KW-0472">Membrane</keyword>
<dbReference type="AlphaFoldDB" id="A0A9D9DIC1"/>
<reference evidence="2" key="1">
    <citation type="submission" date="2020-10" db="EMBL/GenBank/DDBJ databases">
        <authorList>
            <person name="Gilroy R."/>
        </authorList>
    </citation>
    <scope>NUCLEOTIDE SEQUENCE</scope>
    <source>
        <strain evidence="2">11159</strain>
    </source>
</reference>
<name>A0A9D9DIC1_9BACL</name>
<organism evidence="2 3">
    <name type="scientific">Candidatus Onthovivens merdipullorum</name>
    <dbReference type="NCBI Taxonomy" id="2840889"/>
    <lineage>
        <taxon>Bacteria</taxon>
        <taxon>Bacillati</taxon>
        <taxon>Bacillota</taxon>
        <taxon>Bacilli</taxon>
        <taxon>Bacillales</taxon>
        <taxon>Candidatus Onthovivens</taxon>
    </lineage>
</organism>
<dbReference type="Proteomes" id="UP000823613">
    <property type="component" value="Unassembled WGS sequence"/>
</dbReference>
<feature type="transmembrane region" description="Helical" evidence="1">
    <location>
        <begin position="50"/>
        <end position="70"/>
    </location>
</feature>
<feature type="transmembrane region" description="Helical" evidence="1">
    <location>
        <begin position="27"/>
        <end position="44"/>
    </location>
</feature>
<proteinExistence type="predicted"/>
<keyword evidence="1" id="KW-0812">Transmembrane</keyword>
<dbReference type="EMBL" id="JADIMY010000117">
    <property type="protein sequence ID" value="MBO8428103.1"/>
    <property type="molecule type" value="Genomic_DNA"/>
</dbReference>
<protein>
    <submittedName>
        <fullName evidence="2">Uncharacterized protein</fullName>
    </submittedName>
</protein>